<dbReference type="InterPro" id="IPR052519">
    <property type="entry name" value="Euk-type_GlcNAc_Kinase"/>
</dbReference>
<proteinExistence type="predicted"/>
<dbReference type="PANTHER" id="PTHR43190">
    <property type="entry name" value="N-ACETYL-D-GLUCOSAMINE KINASE"/>
    <property type="match status" value="1"/>
</dbReference>
<dbReference type="OrthoDB" id="9772633at2"/>
<dbReference type="AlphaFoldDB" id="Q111W6"/>
<feature type="domain" description="ATPase BadF/BadG/BcrA/BcrD type" evidence="1">
    <location>
        <begin position="7"/>
        <end position="311"/>
    </location>
</feature>
<sequence length="322" mass="34252">MKKLNVLGIDGGGTKTEAVLMDENCQVLGSGKSGPSNYHSVGIEVAKNSIQTAITQAVANSNSYQPISGICLGLAGVGRPEDFLVVESLLKEIMMDIPIKWDLQPNTVVICSDSNIALVGGLGCSVGIVAIAGTGSLVFGQNSHGLTKRVGGWGYLLGDEGSGYNIAIRGLQAALKSYDGRESPTILVTDFTRYLGLKNIEGIIEIIYRRRWDVTRIAALAPIVSAAADKEDKVAKKIIQGAVEELSKATKIVISTLFQVHEIFEVVTIGSVWNSMINFRGQFEDSIAAIAPTAQVIWPKHEPVYGAAILALKAIKAIKAQS</sequence>
<gene>
    <name evidence="2" type="ordered locus">Tery_2501</name>
</gene>
<dbReference type="InterPro" id="IPR043129">
    <property type="entry name" value="ATPase_NBD"/>
</dbReference>
<dbReference type="STRING" id="203124.Tery_2501"/>
<name>Q111W6_TRIEI</name>
<protein>
    <submittedName>
        <fullName evidence="2">ATPase, BadF/BadG/BcrA/BcrD type</fullName>
    </submittedName>
</protein>
<evidence type="ECO:0000259" key="1">
    <source>
        <dbReference type="Pfam" id="PF01869"/>
    </source>
</evidence>
<dbReference type="Gene3D" id="3.30.420.40">
    <property type="match status" value="2"/>
</dbReference>
<dbReference type="Pfam" id="PF01869">
    <property type="entry name" value="BcrAD_BadFG"/>
    <property type="match status" value="1"/>
</dbReference>
<dbReference type="CDD" id="cd24007">
    <property type="entry name" value="ASKHA_NBD_eukNAGK-like"/>
    <property type="match status" value="1"/>
</dbReference>
<dbReference type="EMBL" id="CP000393">
    <property type="protein sequence ID" value="ABG51708.1"/>
    <property type="molecule type" value="Genomic_DNA"/>
</dbReference>
<dbReference type="SUPFAM" id="SSF53067">
    <property type="entry name" value="Actin-like ATPase domain"/>
    <property type="match status" value="2"/>
</dbReference>
<dbReference type="HOGENOM" id="CLU_016274_1_2_3"/>
<dbReference type="RefSeq" id="WP_011612072.1">
    <property type="nucleotide sequence ID" value="NC_008312.1"/>
</dbReference>
<organism evidence="2">
    <name type="scientific">Trichodesmium erythraeum (strain IMS101)</name>
    <dbReference type="NCBI Taxonomy" id="203124"/>
    <lineage>
        <taxon>Bacteria</taxon>
        <taxon>Bacillati</taxon>
        <taxon>Cyanobacteriota</taxon>
        <taxon>Cyanophyceae</taxon>
        <taxon>Oscillatoriophycideae</taxon>
        <taxon>Oscillatoriales</taxon>
        <taxon>Microcoleaceae</taxon>
        <taxon>Trichodesmium</taxon>
    </lineage>
</organism>
<reference evidence="2" key="1">
    <citation type="submission" date="2006-06" db="EMBL/GenBank/DDBJ databases">
        <title>Complete sequence of Trichodesmium erythraeum IMS101.</title>
        <authorList>
            <consortium name="US DOE Joint Genome Institute"/>
            <person name="Copeland A."/>
            <person name="Lucas S."/>
            <person name="Lapidus A."/>
            <person name="Barry K."/>
            <person name="Detter J.C."/>
            <person name="Glavina del Rio T."/>
            <person name="Hammon N."/>
            <person name="Israni S."/>
            <person name="Dalin E."/>
            <person name="Tice H."/>
            <person name="Pitluck S."/>
            <person name="Kiss H."/>
            <person name="Munk A.C."/>
            <person name="Brettin T."/>
            <person name="Bruce D."/>
            <person name="Han C."/>
            <person name="Tapia R."/>
            <person name="Gilna P."/>
            <person name="Schmutz J."/>
            <person name="Larimer F."/>
            <person name="Land M."/>
            <person name="Hauser L."/>
            <person name="Kyrpides N."/>
            <person name="Kim E."/>
            <person name="Richardson P."/>
        </authorList>
    </citation>
    <scope>NUCLEOTIDE SEQUENCE [LARGE SCALE GENOMIC DNA]</scope>
    <source>
        <strain evidence="2">IMS101</strain>
    </source>
</reference>
<dbReference type="eggNOG" id="COG2971">
    <property type="taxonomic scope" value="Bacteria"/>
</dbReference>
<accession>Q111W6</accession>
<dbReference type="PANTHER" id="PTHR43190:SF3">
    <property type="entry name" value="N-ACETYL-D-GLUCOSAMINE KINASE"/>
    <property type="match status" value="1"/>
</dbReference>
<dbReference type="KEGG" id="ter:Tery_2501"/>
<dbReference type="InterPro" id="IPR002731">
    <property type="entry name" value="ATPase_BadF"/>
</dbReference>
<evidence type="ECO:0000313" key="2">
    <source>
        <dbReference type="EMBL" id="ABG51708.1"/>
    </source>
</evidence>